<dbReference type="PANTHER" id="PTHR33797">
    <property type="entry name" value="ORGANIC HYDROPEROXIDE RESISTANCE PROTEIN-LIKE"/>
    <property type="match status" value="1"/>
</dbReference>
<comment type="caution">
    <text evidence="2">The sequence shown here is derived from an EMBL/GenBank/DDBJ whole genome shotgun (WGS) entry which is preliminary data.</text>
</comment>
<dbReference type="InterPro" id="IPR003718">
    <property type="entry name" value="OsmC/Ohr_fam"/>
</dbReference>
<dbReference type="InterPro" id="IPR015946">
    <property type="entry name" value="KH_dom-like_a/b"/>
</dbReference>
<evidence type="ECO:0008006" key="4">
    <source>
        <dbReference type="Google" id="ProtNLM"/>
    </source>
</evidence>
<dbReference type="NCBIfam" id="TIGR03561">
    <property type="entry name" value="organ_hyd_perox"/>
    <property type="match status" value="1"/>
</dbReference>
<dbReference type="SUPFAM" id="SSF82784">
    <property type="entry name" value="OsmC-like"/>
    <property type="match status" value="1"/>
</dbReference>
<evidence type="ECO:0000313" key="2">
    <source>
        <dbReference type="EMBL" id="KAG7562866.1"/>
    </source>
</evidence>
<reference evidence="2" key="1">
    <citation type="submission" date="2020-04" db="EMBL/GenBank/DDBJ databases">
        <title>Analysis of mating type loci in Filobasidium floriforme.</title>
        <authorList>
            <person name="Nowrousian M."/>
        </authorList>
    </citation>
    <scope>NUCLEOTIDE SEQUENCE</scope>
    <source>
        <strain evidence="2">CBS 6242</strain>
    </source>
</reference>
<dbReference type="AlphaFoldDB" id="A0A8K0JPF1"/>
<dbReference type="OrthoDB" id="60422at2759"/>
<dbReference type="InterPro" id="IPR019953">
    <property type="entry name" value="OHR"/>
</dbReference>
<proteinExistence type="inferred from homology"/>
<protein>
    <recommendedName>
        <fullName evidence="4">Organic hydroperoxide resistance protein</fullName>
    </recommendedName>
</protein>
<accession>A0A8K0JPF1</accession>
<evidence type="ECO:0000313" key="3">
    <source>
        <dbReference type="Proteomes" id="UP000812966"/>
    </source>
</evidence>
<evidence type="ECO:0000256" key="1">
    <source>
        <dbReference type="ARBA" id="ARBA00007378"/>
    </source>
</evidence>
<dbReference type="GO" id="GO:0006979">
    <property type="term" value="P:response to oxidative stress"/>
    <property type="evidence" value="ECO:0007669"/>
    <property type="project" value="InterPro"/>
</dbReference>
<dbReference type="PANTHER" id="PTHR33797:SF2">
    <property type="entry name" value="ORGANIC HYDROPEROXIDE RESISTANCE PROTEIN-LIKE"/>
    <property type="match status" value="1"/>
</dbReference>
<dbReference type="Pfam" id="PF02566">
    <property type="entry name" value="OsmC"/>
    <property type="match status" value="1"/>
</dbReference>
<comment type="similarity">
    <text evidence="1">Belongs to the OsmC/Ohr family.</text>
</comment>
<dbReference type="EMBL" id="JABELV010000024">
    <property type="protein sequence ID" value="KAG7562866.1"/>
    <property type="molecule type" value="Genomic_DNA"/>
</dbReference>
<dbReference type="InterPro" id="IPR036102">
    <property type="entry name" value="OsmC/Ohrsf"/>
</dbReference>
<dbReference type="Proteomes" id="UP000812966">
    <property type="component" value="Unassembled WGS sequence"/>
</dbReference>
<organism evidence="2 3">
    <name type="scientific">Filobasidium floriforme</name>
    <dbReference type="NCBI Taxonomy" id="5210"/>
    <lineage>
        <taxon>Eukaryota</taxon>
        <taxon>Fungi</taxon>
        <taxon>Dikarya</taxon>
        <taxon>Basidiomycota</taxon>
        <taxon>Agaricomycotina</taxon>
        <taxon>Tremellomycetes</taxon>
        <taxon>Filobasidiales</taxon>
        <taxon>Filobasidiaceae</taxon>
        <taxon>Filobasidium</taxon>
    </lineage>
</organism>
<sequence length="168" mass="18076">MFARNLVSSSRTAARSVRPTQMMAVRGLKSKPIFTANTTVKGARQGSVVGEALDLKLSTSKILGKESDGKTNPEEMFSGGFAACFASACNAVALKRNITLPEDLVVDSTVALCGDMKKLDMFLEVELKIKSPEKIDKATMQEIVDEAEKVCPYSRAVRGNIDVTVSVV</sequence>
<name>A0A8K0JPF1_9TREE</name>
<gene>
    <name evidence="2" type="ORF">FFLO_01695</name>
</gene>
<keyword evidence="3" id="KW-1185">Reference proteome</keyword>
<dbReference type="Gene3D" id="3.30.300.20">
    <property type="match status" value="1"/>
</dbReference>